<dbReference type="InterPro" id="IPR006680">
    <property type="entry name" value="Amidohydro-rel"/>
</dbReference>
<dbReference type="EMBL" id="JACRIW010000020">
    <property type="protein sequence ID" value="MBI5168363.1"/>
    <property type="molecule type" value="Genomic_DNA"/>
</dbReference>
<evidence type="ECO:0000256" key="1">
    <source>
        <dbReference type="ARBA" id="ARBA00022801"/>
    </source>
</evidence>
<dbReference type="Proteomes" id="UP000696931">
    <property type="component" value="Unassembled WGS sequence"/>
</dbReference>
<dbReference type="InterPro" id="IPR011059">
    <property type="entry name" value="Metal-dep_hydrolase_composite"/>
</dbReference>
<dbReference type="GO" id="GO:0016810">
    <property type="term" value="F:hydrolase activity, acting on carbon-nitrogen (but not peptide) bonds"/>
    <property type="evidence" value="ECO:0007669"/>
    <property type="project" value="InterPro"/>
</dbReference>
<reference evidence="3" key="1">
    <citation type="submission" date="2020-07" db="EMBL/GenBank/DDBJ databases">
        <title>Huge and variable diversity of episymbiotic CPR bacteria and DPANN archaea in groundwater ecosystems.</title>
        <authorList>
            <person name="He C.Y."/>
            <person name="Keren R."/>
            <person name="Whittaker M."/>
            <person name="Farag I.F."/>
            <person name="Doudna J."/>
            <person name="Cate J.H.D."/>
            <person name="Banfield J.F."/>
        </authorList>
    </citation>
    <scope>NUCLEOTIDE SEQUENCE</scope>
    <source>
        <strain evidence="3">NC_groundwater_1813_Pr3_B-0.1um_71_17</strain>
    </source>
</reference>
<keyword evidence="1" id="KW-0378">Hydrolase</keyword>
<dbReference type="Gene3D" id="3.20.20.140">
    <property type="entry name" value="Metal-dependent hydrolases"/>
    <property type="match status" value="1"/>
</dbReference>
<evidence type="ECO:0000313" key="3">
    <source>
        <dbReference type="EMBL" id="MBI5168363.1"/>
    </source>
</evidence>
<accession>A0A933SAS2</accession>
<feature type="domain" description="Amidohydrolase-related" evidence="2">
    <location>
        <begin position="4"/>
        <end position="264"/>
    </location>
</feature>
<dbReference type="PANTHER" id="PTHR43794:SF11">
    <property type="entry name" value="AMIDOHYDROLASE-RELATED DOMAIN-CONTAINING PROTEIN"/>
    <property type="match status" value="1"/>
</dbReference>
<dbReference type="AlphaFoldDB" id="A0A933SAS2"/>
<comment type="caution">
    <text evidence="3">The sequence shown here is derived from an EMBL/GenBank/DDBJ whole genome shotgun (WGS) entry which is preliminary data.</text>
</comment>
<dbReference type="PANTHER" id="PTHR43794">
    <property type="entry name" value="AMINOHYDROLASE SSNA-RELATED"/>
    <property type="match status" value="1"/>
</dbReference>
<proteinExistence type="predicted"/>
<evidence type="ECO:0000313" key="4">
    <source>
        <dbReference type="Proteomes" id="UP000696931"/>
    </source>
</evidence>
<organism evidence="3 4">
    <name type="scientific">Eiseniibacteriota bacterium</name>
    <dbReference type="NCBI Taxonomy" id="2212470"/>
    <lineage>
        <taxon>Bacteria</taxon>
        <taxon>Candidatus Eiseniibacteriota</taxon>
    </lineage>
</organism>
<gene>
    <name evidence="3" type="ORF">HZA61_02645</name>
</gene>
<dbReference type="InterPro" id="IPR050287">
    <property type="entry name" value="MTA/SAH_deaminase"/>
</dbReference>
<dbReference type="SUPFAM" id="SSF51556">
    <property type="entry name" value="Metallo-dependent hydrolases"/>
    <property type="match status" value="1"/>
</dbReference>
<dbReference type="Pfam" id="PF01979">
    <property type="entry name" value="Amidohydro_1"/>
    <property type="match status" value="1"/>
</dbReference>
<dbReference type="InterPro" id="IPR032466">
    <property type="entry name" value="Metal_Hydrolase"/>
</dbReference>
<name>A0A933SAS2_UNCEI</name>
<sequence>MTQPGHVNAHTHLYSALAPYGIGAPSRAPVNFVEILEAVWWRLDRALDEKTLRAGTRAYVAEALLAGPTALVDHHESPNFIEGSLDVLADACEEFGMRAVLTYGATERNGGRAEAARGLAECARFVHGNRRPLVRGLVGLHASFTVSDATVREAGELCRALGTVMHVHVAEDTADVADAHARGFAGPYERLRDLGALPEGSLMAHGVWLSPEQVRDAHARGLWLLHNPRSNANNRVGYARSLAASPRVALGTDGFPSDLPLELQELLALAAAEGDTAGDAALRARLDAGRTLMAERFGGEAALEQDRVEMRPDAAGTPRPWRVTVAGRVVVDEGRLVGADIEQLRADAREAAPGLWRRMESDPWPR</sequence>
<dbReference type="SUPFAM" id="SSF51338">
    <property type="entry name" value="Composite domain of metallo-dependent hydrolases"/>
    <property type="match status" value="1"/>
</dbReference>
<evidence type="ECO:0000259" key="2">
    <source>
        <dbReference type="Pfam" id="PF01979"/>
    </source>
</evidence>
<protein>
    <submittedName>
        <fullName evidence="3">Amidohydrolase family protein</fullName>
    </submittedName>
</protein>